<dbReference type="EMBL" id="BGPR01003671">
    <property type="protein sequence ID" value="GBM91072.1"/>
    <property type="molecule type" value="Genomic_DNA"/>
</dbReference>
<comment type="caution">
    <text evidence="1">The sequence shown here is derived from an EMBL/GenBank/DDBJ whole genome shotgun (WGS) entry which is preliminary data.</text>
</comment>
<accession>A0A4Y2JP13</accession>
<organism evidence="1 2">
    <name type="scientific">Araneus ventricosus</name>
    <name type="common">Orbweaver spider</name>
    <name type="synonym">Epeira ventricosa</name>
    <dbReference type="NCBI Taxonomy" id="182803"/>
    <lineage>
        <taxon>Eukaryota</taxon>
        <taxon>Metazoa</taxon>
        <taxon>Ecdysozoa</taxon>
        <taxon>Arthropoda</taxon>
        <taxon>Chelicerata</taxon>
        <taxon>Arachnida</taxon>
        <taxon>Araneae</taxon>
        <taxon>Araneomorphae</taxon>
        <taxon>Entelegynae</taxon>
        <taxon>Araneoidea</taxon>
        <taxon>Araneidae</taxon>
        <taxon>Araneus</taxon>
    </lineage>
</organism>
<reference evidence="1 2" key="1">
    <citation type="journal article" date="2019" name="Sci. Rep.">
        <title>Orb-weaving spider Araneus ventricosus genome elucidates the spidroin gene catalogue.</title>
        <authorList>
            <person name="Kono N."/>
            <person name="Nakamura H."/>
            <person name="Ohtoshi R."/>
            <person name="Moran D.A.P."/>
            <person name="Shinohara A."/>
            <person name="Yoshida Y."/>
            <person name="Fujiwara M."/>
            <person name="Mori M."/>
            <person name="Tomita M."/>
            <person name="Arakawa K."/>
        </authorList>
    </citation>
    <scope>NUCLEOTIDE SEQUENCE [LARGE SCALE GENOMIC DNA]</scope>
</reference>
<name>A0A4Y2JP13_ARAVE</name>
<protein>
    <submittedName>
        <fullName evidence="1">Uncharacterized protein</fullName>
    </submittedName>
</protein>
<dbReference type="AlphaFoldDB" id="A0A4Y2JP13"/>
<evidence type="ECO:0000313" key="2">
    <source>
        <dbReference type="Proteomes" id="UP000499080"/>
    </source>
</evidence>
<keyword evidence="2" id="KW-1185">Reference proteome</keyword>
<dbReference type="Proteomes" id="UP000499080">
    <property type="component" value="Unassembled WGS sequence"/>
</dbReference>
<evidence type="ECO:0000313" key="1">
    <source>
        <dbReference type="EMBL" id="GBM91072.1"/>
    </source>
</evidence>
<sequence length="113" mass="12675">MEFFASALTVPISEAICDTWGSVIDQVNKQSLRSADGNEYDTGTNDKRTFITINGPPSGYENIKKCLKAALNRMYGTHYSLHFSNIHRNKKLGKFVTSKVVNRVNKEADCLFP</sequence>
<gene>
    <name evidence="1" type="ORF">AVEN_99400_1</name>
</gene>
<proteinExistence type="predicted"/>